<dbReference type="SMART" id="SM00065">
    <property type="entry name" value="GAF"/>
    <property type="match status" value="1"/>
</dbReference>
<dbReference type="Proteomes" id="UP000178526">
    <property type="component" value="Unassembled WGS sequence"/>
</dbReference>
<evidence type="ECO:0000313" key="3">
    <source>
        <dbReference type="Proteomes" id="UP000178526"/>
    </source>
</evidence>
<dbReference type="EMBL" id="MGDB01000047">
    <property type="protein sequence ID" value="OGL42436.1"/>
    <property type="molecule type" value="Genomic_DNA"/>
</dbReference>
<protein>
    <recommendedName>
        <fullName evidence="1">GAF domain-containing protein</fullName>
    </recommendedName>
</protein>
<proteinExistence type="predicted"/>
<dbReference type="AlphaFoldDB" id="A0A1F7RLI3"/>
<name>A0A1F7RLI3_9BACT</name>
<gene>
    <name evidence="2" type="ORF">A2042_04620</name>
</gene>
<reference evidence="2 3" key="1">
    <citation type="journal article" date="2016" name="Nat. Commun.">
        <title>Thousands of microbial genomes shed light on interconnected biogeochemical processes in an aquifer system.</title>
        <authorList>
            <person name="Anantharaman K."/>
            <person name="Brown C.T."/>
            <person name="Hug L.A."/>
            <person name="Sharon I."/>
            <person name="Castelle C.J."/>
            <person name="Probst A.J."/>
            <person name="Thomas B.C."/>
            <person name="Singh A."/>
            <person name="Wilkins M.J."/>
            <person name="Karaoz U."/>
            <person name="Brodie E.L."/>
            <person name="Williams K.H."/>
            <person name="Hubbard S.S."/>
            <person name="Banfield J.F."/>
        </authorList>
    </citation>
    <scope>NUCLEOTIDE SEQUENCE [LARGE SCALE GENOMIC DNA]</scope>
</reference>
<evidence type="ECO:0000259" key="1">
    <source>
        <dbReference type="SMART" id="SM00065"/>
    </source>
</evidence>
<dbReference type="InterPro" id="IPR003018">
    <property type="entry name" value="GAF"/>
</dbReference>
<sequence length="249" mass="28328">MEKYTRCRKCGRVMKKEYLDNWKAKLVCSCGFSDFELVSAKTRTLAPPQFKKNIPSSMTYKSDSDYVLTLDRANREKLEIFSLEEISMLVSSDCDLNEVLNHLLEKVCSSLAVDVSSIYTVEDDKLVLRATKGLNKELVGRLKLSIGEGLTGLSAKEKKTVIVEDISLDKRSKKIKEVNEDTIKAMLACPIMHEDLVLGVINMKTSTRRNFQDDEIHFISIISNILSIAIRVRKLKTENRLLFDILGER</sequence>
<comment type="caution">
    <text evidence="2">The sequence shown here is derived from an EMBL/GenBank/DDBJ whole genome shotgun (WGS) entry which is preliminary data.</text>
</comment>
<feature type="domain" description="GAF" evidence="1">
    <location>
        <begin position="95"/>
        <end position="240"/>
    </location>
</feature>
<dbReference type="Pfam" id="PF13185">
    <property type="entry name" value="GAF_2"/>
    <property type="match status" value="1"/>
</dbReference>
<dbReference type="Gene3D" id="3.30.450.40">
    <property type="match status" value="1"/>
</dbReference>
<dbReference type="SUPFAM" id="SSF55781">
    <property type="entry name" value="GAF domain-like"/>
    <property type="match status" value="1"/>
</dbReference>
<evidence type="ECO:0000313" key="2">
    <source>
        <dbReference type="EMBL" id="OGL42436.1"/>
    </source>
</evidence>
<dbReference type="InterPro" id="IPR029016">
    <property type="entry name" value="GAF-like_dom_sf"/>
</dbReference>
<organism evidence="2 3">
    <name type="scientific">Candidatus Schekmanbacteria bacterium GWA2_38_11</name>
    <dbReference type="NCBI Taxonomy" id="1817876"/>
    <lineage>
        <taxon>Bacteria</taxon>
        <taxon>Candidatus Schekmaniibacteriota</taxon>
    </lineage>
</organism>
<accession>A0A1F7RLI3</accession>